<comment type="caution">
    <text evidence="1">The sequence shown here is derived from an EMBL/GenBank/DDBJ whole genome shotgun (WGS) entry which is preliminary data.</text>
</comment>
<dbReference type="PANTHER" id="PTHR43235:SF1">
    <property type="entry name" value="GLUTAMINE AMIDOTRANSFERASE PB2B2.05-RELATED"/>
    <property type="match status" value="1"/>
</dbReference>
<dbReference type="Gene3D" id="3.40.50.880">
    <property type="match status" value="1"/>
</dbReference>
<keyword evidence="1" id="KW-0378">Hydrolase</keyword>
<dbReference type="GO" id="GO:0016811">
    <property type="term" value="F:hydrolase activity, acting on carbon-nitrogen (but not peptide) bonds, in linear amides"/>
    <property type="evidence" value="ECO:0007669"/>
    <property type="project" value="InterPro"/>
</dbReference>
<dbReference type="InterPro" id="IPR029062">
    <property type="entry name" value="Class_I_gatase-like"/>
</dbReference>
<dbReference type="SUPFAM" id="SSF52317">
    <property type="entry name" value="Class I glutamine amidotransferase-like"/>
    <property type="match status" value="1"/>
</dbReference>
<dbReference type="PROSITE" id="PS51273">
    <property type="entry name" value="GATASE_TYPE_1"/>
    <property type="match status" value="1"/>
</dbReference>
<dbReference type="Pfam" id="PF07722">
    <property type="entry name" value="Peptidase_C26"/>
    <property type="match status" value="1"/>
</dbReference>
<name>A0A6N8UAE3_9FIRM</name>
<dbReference type="RefSeq" id="WP_160624990.1">
    <property type="nucleotide sequence ID" value="NZ_WUUQ01000002.1"/>
</dbReference>
<dbReference type="Proteomes" id="UP000434036">
    <property type="component" value="Unassembled WGS sequence"/>
</dbReference>
<gene>
    <name evidence="1" type="ORF">GSF08_06330</name>
</gene>
<reference evidence="1 2" key="1">
    <citation type="submission" date="2019-12" db="EMBL/GenBank/DDBJ databases">
        <authorList>
            <person name="Yang R."/>
        </authorList>
    </citation>
    <scope>NUCLEOTIDE SEQUENCE [LARGE SCALE GENOMIC DNA]</scope>
    <source>
        <strain evidence="1 2">DONG20-135</strain>
    </source>
</reference>
<protein>
    <submittedName>
        <fullName evidence="1">Gamma-glutamyl-gamma-aminobutyrate hydrolase family protein</fullName>
    </submittedName>
</protein>
<accession>A0A6N8UAE3</accession>
<dbReference type="EMBL" id="WUUQ01000002">
    <property type="protein sequence ID" value="MXQ73549.1"/>
    <property type="molecule type" value="Genomic_DNA"/>
</dbReference>
<dbReference type="AlphaFoldDB" id="A0A6N8UAE3"/>
<evidence type="ECO:0000313" key="2">
    <source>
        <dbReference type="Proteomes" id="UP000434036"/>
    </source>
</evidence>
<dbReference type="InterPro" id="IPR044668">
    <property type="entry name" value="PuuD-like"/>
</dbReference>
<sequence>MLKIAVAARCEILDGMEKYFCNAFYTDAFQQAGASLIMAMSYDQSDWFAKQCDALLVPGGNDMDSAYFQEPLHPLAHIYERPIDALDYALISAFLKAGNPILGICRGLQVLNVYFGGTLQQHFNKEEHAQSDGTQPMHALKLHDHTFMSNLYEEPIFINSYHHQRIAKLADHLQIAATHPDGTIEAFQHDSLPVWAVQWHPERMGKSDRIIPAFIKSCSAR</sequence>
<reference evidence="1 2" key="2">
    <citation type="submission" date="2020-01" db="EMBL/GenBank/DDBJ databases">
        <title>Clostridiaceae sp. nov. isolated from the gut of human by culturomics.</title>
        <authorList>
            <person name="Chang Y."/>
        </authorList>
    </citation>
    <scope>NUCLEOTIDE SEQUENCE [LARGE SCALE GENOMIC DNA]</scope>
    <source>
        <strain evidence="1 2">DONG20-135</strain>
    </source>
</reference>
<dbReference type="GO" id="GO:0005829">
    <property type="term" value="C:cytosol"/>
    <property type="evidence" value="ECO:0007669"/>
    <property type="project" value="TreeGrafter"/>
</dbReference>
<organism evidence="1 2">
    <name type="scientific">Copranaerobaculum intestinale</name>
    <dbReference type="NCBI Taxonomy" id="2692629"/>
    <lineage>
        <taxon>Bacteria</taxon>
        <taxon>Bacillati</taxon>
        <taxon>Bacillota</taxon>
        <taxon>Erysipelotrichia</taxon>
        <taxon>Erysipelotrichales</taxon>
        <taxon>Erysipelotrichaceae</taxon>
        <taxon>Copranaerobaculum</taxon>
    </lineage>
</organism>
<keyword evidence="2" id="KW-1185">Reference proteome</keyword>
<dbReference type="PANTHER" id="PTHR43235">
    <property type="entry name" value="GLUTAMINE AMIDOTRANSFERASE PB2B2.05-RELATED"/>
    <property type="match status" value="1"/>
</dbReference>
<evidence type="ECO:0000313" key="1">
    <source>
        <dbReference type="EMBL" id="MXQ73549.1"/>
    </source>
</evidence>
<dbReference type="InterPro" id="IPR011697">
    <property type="entry name" value="Peptidase_C26"/>
</dbReference>
<proteinExistence type="predicted"/>